<feature type="chain" id="PRO_5034636835" description="Secreted protein" evidence="1">
    <location>
        <begin position="19"/>
        <end position="140"/>
    </location>
</feature>
<evidence type="ECO:0008006" key="4">
    <source>
        <dbReference type="Google" id="ProtNLM"/>
    </source>
</evidence>
<accession>A0A8H4ENM3</accession>
<gene>
    <name evidence="2" type="ORF">F8M41_014866</name>
</gene>
<sequence>MNKILVFILFAMFPIVYANPDYADCLLYNINTSITNVTFTPDPPSPLGLPLLFNYSISGISPTTTSTSLFVEFFTENSNSPFDAHIIQVPSNVTELNLTDLYVSMPILTNSYLIMFALVDDSIGYINCVTFPHFSSSPSN</sequence>
<comment type="caution">
    <text evidence="2">The sequence shown here is derived from an EMBL/GenBank/DDBJ whole genome shotgun (WGS) entry which is preliminary data.</text>
</comment>
<dbReference type="OrthoDB" id="2467318at2759"/>
<name>A0A8H4ENM3_GIGMA</name>
<proteinExistence type="predicted"/>
<dbReference type="Proteomes" id="UP000439903">
    <property type="component" value="Unassembled WGS sequence"/>
</dbReference>
<keyword evidence="3" id="KW-1185">Reference proteome</keyword>
<dbReference type="AlphaFoldDB" id="A0A8H4ENM3"/>
<dbReference type="EMBL" id="WTPW01000307">
    <property type="protein sequence ID" value="KAF0524915.1"/>
    <property type="molecule type" value="Genomic_DNA"/>
</dbReference>
<feature type="signal peptide" evidence="1">
    <location>
        <begin position="1"/>
        <end position="18"/>
    </location>
</feature>
<organism evidence="2 3">
    <name type="scientific">Gigaspora margarita</name>
    <dbReference type="NCBI Taxonomy" id="4874"/>
    <lineage>
        <taxon>Eukaryota</taxon>
        <taxon>Fungi</taxon>
        <taxon>Fungi incertae sedis</taxon>
        <taxon>Mucoromycota</taxon>
        <taxon>Glomeromycotina</taxon>
        <taxon>Glomeromycetes</taxon>
        <taxon>Diversisporales</taxon>
        <taxon>Gigasporaceae</taxon>
        <taxon>Gigaspora</taxon>
    </lineage>
</organism>
<protein>
    <recommendedName>
        <fullName evidence="4">Secreted protein</fullName>
    </recommendedName>
</protein>
<evidence type="ECO:0000313" key="2">
    <source>
        <dbReference type="EMBL" id="KAF0524915.1"/>
    </source>
</evidence>
<evidence type="ECO:0000256" key="1">
    <source>
        <dbReference type="SAM" id="SignalP"/>
    </source>
</evidence>
<evidence type="ECO:0000313" key="3">
    <source>
        <dbReference type="Proteomes" id="UP000439903"/>
    </source>
</evidence>
<keyword evidence="1" id="KW-0732">Signal</keyword>
<reference evidence="2 3" key="1">
    <citation type="journal article" date="2019" name="Environ. Microbiol.">
        <title>At the nexus of three kingdoms: the genome of the mycorrhizal fungus Gigaspora margarita provides insights into plant, endobacterial and fungal interactions.</title>
        <authorList>
            <person name="Venice F."/>
            <person name="Ghignone S."/>
            <person name="Salvioli di Fossalunga A."/>
            <person name="Amselem J."/>
            <person name="Novero M."/>
            <person name="Xianan X."/>
            <person name="Sedzielewska Toro K."/>
            <person name="Morin E."/>
            <person name="Lipzen A."/>
            <person name="Grigoriev I.V."/>
            <person name="Henrissat B."/>
            <person name="Martin F.M."/>
            <person name="Bonfante P."/>
        </authorList>
    </citation>
    <scope>NUCLEOTIDE SEQUENCE [LARGE SCALE GENOMIC DNA]</scope>
    <source>
        <strain evidence="2 3">BEG34</strain>
    </source>
</reference>